<comment type="subcellular location">
    <subcellularLocation>
        <location evidence="5">Cytoplasm</location>
    </subcellularLocation>
</comment>
<feature type="binding site" evidence="5">
    <location>
        <position position="147"/>
    </location>
    <ligand>
        <name>NAD(+)</name>
        <dbReference type="ChEBI" id="CHEBI:57540"/>
    </ligand>
</feature>
<dbReference type="GO" id="GO:0051287">
    <property type="term" value="F:NAD binding"/>
    <property type="evidence" value="ECO:0007669"/>
    <property type="project" value="InterPro"/>
</dbReference>
<dbReference type="Proteomes" id="UP000388235">
    <property type="component" value="Chromosome"/>
</dbReference>
<dbReference type="InterPro" id="IPR024531">
    <property type="entry name" value="Erythronate-4-P_DHase_dimer"/>
</dbReference>
<feature type="binding site" evidence="5">
    <location>
        <position position="258"/>
    </location>
    <ligand>
        <name>NAD(+)</name>
        <dbReference type="ChEBI" id="CHEBI:57540"/>
    </ligand>
</feature>
<gene>
    <name evidence="5" type="primary">pdxB</name>
    <name evidence="9" type="ORF">GH975_08930</name>
</gene>
<comment type="subunit">
    <text evidence="5">Homodimer.</text>
</comment>
<dbReference type="Pfam" id="PF02826">
    <property type="entry name" value="2-Hacid_dh_C"/>
    <property type="match status" value="1"/>
</dbReference>
<evidence type="ECO:0000259" key="6">
    <source>
        <dbReference type="Pfam" id="PF00389"/>
    </source>
</evidence>
<comment type="caution">
    <text evidence="5">Lacks conserved residue(s) required for the propagation of feature annotation.</text>
</comment>
<evidence type="ECO:0000256" key="5">
    <source>
        <dbReference type="HAMAP-Rule" id="MF_01825"/>
    </source>
</evidence>
<evidence type="ECO:0000256" key="3">
    <source>
        <dbReference type="ARBA" id="ARBA00023027"/>
    </source>
</evidence>
<dbReference type="RefSeq" id="WP_153714188.1">
    <property type="nucleotide sequence ID" value="NZ_CP045871.1"/>
</dbReference>
<dbReference type="OrthoDB" id="9770208at2"/>
<feature type="domain" description="Erythronate-4-phosphate dehydrogenase dimerisation" evidence="8">
    <location>
        <begin position="311"/>
        <end position="353"/>
    </location>
</feature>
<keyword evidence="2 5" id="KW-0560">Oxidoreductase</keyword>
<evidence type="ECO:0000256" key="4">
    <source>
        <dbReference type="ARBA" id="ARBA00023096"/>
    </source>
</evidence>
<dbReference type="Gene3D" id="3.30.1370.170">
    <property type="match status" value="1"/>
</dbReference>
<name>A0A5Q2QC53_9GAMM</name>
<evidence type="ECO:0000259" key="8">
    <source>
        <dbReference type="Pfam" id="PF11890"/>
    </source>
</evidence>
<dbReference type="AlphaFoldDB" id="A0A5Q2QC53"/>
<feature type="domain" description="D-isomer specific 2-hydroxyacid dehydrogenase NAD-binding" evidence="7">
    <location>
        <begin position="106"/>
        <end position="257"/>
    </location>
</feature>
<accession>A0A5Q2QC53</accession>
<reference evidence="9 10" key="1">
    <citation type="submission" date="2019-11" db="EMBL/GenBank/DDBJ databases">
        <authorList>
            <person name="Khan S.A."/>
            <person name="Jeon C.O."/>
            <person name="Chun B.H."/>
        </authorList>
    </citation>
    <scope>NUCLEOTIDE SEQUENCE [LARGE SCALE GENOMIC DNA]</scope>
    <source>
        <strain evidence="9 10">IMCC 1097</strain>
    </source>
</reference>
<organism evidence="9 10">
    <name type="scientific">Litorivicinus lipolyticus</name>
    <dbReference type="NCBI Taxonomy" id="418701"/>
    <lineage>
        <taxon>Bacteria</taxon>
        <taxon>Pseudomonadati</taxon>
        <taxon>Pseudomonadota</taxon>
        <taxon>Gammaproteobacteria</taxon>
        <taxon>Oceanospirillales</taxon>
        <taxon>Litorivicinaceae</taxon>
        <taxon>Litorivicinus</taxon>
    </lineage>
</organism>
<comment type="function">
    <text evidence="5">Catalyzes the oxidation of erythronate-4-phosphate to 3-hydroxy-2-oxo-4-phosphonooxybutanoate.</text>
</comment>
<dbReference type="SUPFAM" id="SSF51735">
    <property type="entry name" value="NAD(P)-binding Rossmann-fold domains"/>
    <property type="match status" value="1"/>
</dbReference>
<dbReference type="EMBL" id="CP045871">
    <property type="protein sequence ID" value="QGG80684.1"/>
    <property type="molecule type" value="Genomic_DNA"/>
</dbReference>
<feature type="binding site" evidence="5">
    <location>
        <position position="233"/>
    </location>
    <ligand>
        <name>NAD(+)</name>
        <dbReference type="ChEBI" id="CHEBI:57540"/>
    </ligand>
</feature>
<dbReference type="KEGG" id="llp:GH975_08930"/>
<dbReference type="GO" id="GO:0016618">
    <property type="term" value="F:hydroxypyruvate reductase [NAD(P)H] activity"/>
    <property type="evidence" value="ECO:0007669"/>
    <property type="project" value="TreeGrafter"/>
</dbReference>
<dbReference type="UniPathway" id="UPA00244">
    <property type="reaction ID" value="UER00310"/>
</dbReference>
<evidence type="ECO:0000313" key="10">
    <source>
        <dbReference type="Proteomes" id="UP000388235"/>
    </source>
</evidence>
<dbReference type="Pfam" id="PF11890">
    <property type="entry name" value="DUF3410"/>
    <property type="match status" value="1"/>
</dbReference>
<evidence type="ECO:0000256" key="1">
    <source>
        <dbReference type="ARBA" id="ARBA00022490"/>
    </source>
</evidence>
<dbReference type="SUPFAM" id="SSF52283">
    <property type="entry name" value="Formate/glycerate dehydrogenase catalytic domain-like"/>
    <property type="match status" value="1"/>
</dbReference>
<comment type="catalytic activity">
    <reaction evidence="5">
        <text>4-phospho-D-erythronate + NAD(+) = (R)-3-hydroxy-2-oxo-4-phosphooxybutanoate + NADH + H(+)</text>
        <dbReference type="Rhea" id="RHEA:18829"/>
        <dbReference type="ChEBI" id="CHEBI:15378"/>
        <dbReference type="ChEBI" id="CHEBI:57540"/>
        <dbReference type="ChEBI" id="CHEBI:57945"/>
        <dbReference type="ChEBI" id="CHEBI:58538"/>
        <dbReference type="ChEBI" id="CHEBI:58766"/>
        <dbReference type="EC" id="1.1.1.290"/>
    </reaction>
</comment>
<dbReference type="GO" id="GO:0033711">
    <property type="term" value="F:4-phosphoerythronate dehydrogenase activity"/>
    <property type="evidence" value="ECO:0007669"/>
    <property type="project" value="UniProtKB-EC"/>
</dbReference>
<dbReference type="Gene3D" id="3.40.50.720">
    <property type="entry name" value="NAD(P)-binding Rossmann-like Domain"/>
    <property type="match status" value="2"/>
</dbReference>
<dbReference type="GO" id="GO:0005829">
    <property type="term" value="C:cytosol"/>
    <property type="evidence" value="ECO:0007669"/>
    <property type="project" value="TreeGrafter"/>
</dbReference>
<dbReference type="InterPro" id="IPR038251">
    <property type="entry name" value="PdxB_dimer_sf"/>
</dbReference>
<dbReference type="InterPro" id="IPR006139">
    <property type="entry name" value="D-isomer_2_OHA_DH_cat_dom"/>
</dbReference>
<dbReference type="InterPro" id="IPR006140">
    <property type="entry name" value="D-isomer_DH_NAD-bd"/>
</dbReference>
<dbReference type="InterPro" id="IPR036291">
    <property type="entry name" value="NAD(P)-bd_dom_sf"/>
</dbReference>
<feature type="active site" description="Proton donor" evidence="5">
    <location>
        <position position="255"/>
    </location>
</feature>
<keyword evidence="4 5" id="KW-0664">Pyridoxine biosynthesis</keyword>
<evidence type="ECO:0000256" key="2">
    <source>
        <dbReference type="ARBA" id="ARBA00023002"/>
    </source>
</evidence>
<keyword evidence="10" id="KW-1185">Reference proteome</keyword>
<dbReference type="HAMAP" id="MF_01825">
    <property type="entry name" value="PdxB"/>
    <property type="match status" value="1"/>
</dbReference>
<dbReference type="GO" id="GO:0008615">
    <property type="term" value="P:pyridoxine biosynthetic process"/>
    <property type="evidence" value="ECO:0007669"/>
    <property type="project" value="UniProtKB-UniRule"/>
</dbReference>
<sequence>MKRIAIDPKLLGAQHWLAPLGTLVPVMGRHTDPAALADVDALVIRSVTRVDTALMAHTSADFVGTTTIGFDHIDRDLMAQRGIRWTNAPGCNALAVADYVESVMAHWCADQGRAVDSLRVAVIGVGGIGRIVAQRLAAMGCTVMLNDPPRHAAGDLPEHVALADCLAQADVISVHVPLITQGPTPTRDLLGLTELDLLGADQLLISAGRGGAVDNSALRARLQQPNAPRAALDVWHGEPDIMPELWPLAWIATPHIAGHALEGKLRGTWMVAQSLAAHWGVEFSGPSVSEVAAGMLAKPRQARELDWITRAHQIYDVRADDARFRAALDGLTGAALAAAFDQLRDGYPKRREIHD</sequence>
<feature type="domain" description="D-isomer specific 2-hydroxyacid dehydrogenase catalytic" evidence="6">
    <location>
        <begin position="35"/>
        <end position="276"/>
    </location>
</feature>
<protein>
    <recommendedName>
        <fullName evidence="5">Erythronate-4-phosphate dehydrogenase</fullName>
        <ecNumber evidence="5">1.1.1.290</ecNumber>
    </recommendedName>
</protein>
<dbReference type="EC" id="1.1.1.290" evidence="5"/>
<dbReference type="GO" id="GO:0046983">
    <property type="term" value="F:protein dimerization activity"/>
    <property type="evidence" value="ECO:0007669"/>
    <property type="project" value="InterPro"/>
</dbReference>
<evidence type="ECO:0000313" key="9">
    <source>
        <dbReference type="EMBL" id="QGG80684.1"/>
    </source>
</evidence>
<dbReference type="InterPro" id="IPR050223">
    <property type="entry name" value="D-isomer_2-hydroxyacid_DH"/>
</dbReference>
<dbReference type="PANTHER" id="PTHR10996:SF178">
    <property type="entry name" value="2-HYDROXYACID DEHYDROGENASE YGL185C-RELATED"/>
    <property type="match status" value="1"/>
</dbReference>
<feature type="active site" evidence="5">
    <location>
        <position position="238"/>
    </location>
</feature>
<dbReference type="GO" id="GO:0030267">
    <property type="term" value="F:glyoxylate reductase (NADPH) activity"/>
    <property type="evidence" value="ECO:0007669"/>
    <property type="project" value="TreeGrafter"/>
</dbReference>
<feature type="active site" evidence="5">
    <location>
        <position position="209"/>
    </location>
</feature>
<feature type="binding site" evidence="5">
    <location>
        <position position="67"/>
    </location>
    <ligand>
        <name>substrate</name>
    </ligand>
</feature>
<keyword evidence="3 5" id="KW-0520">NAD</keyword>
<comment type="pathway">
    <text evidence="5">Cofactor biosynthesis; pyridoxine 5'-phosphate biosynthesis; pyridoxine 5'-phosphate from D-erythrose 4-phosphate: step 2/5.</text>
</comment>
<dbReference type="PANTHER" id="PTHR10996">
    <property type="entry name" value="2-HYDROXYACID DEHYDROGENASE-RELATED"/>
    <property type="match status" value="1"/>
</dbReference>
<dbReference type="InterPro" id="IPR020921">
    <property type="entry name" value="Erythronate-4-P_DHase"/>
</dbReference>
<evidence type="ECO:0000259" key="7">
    <source>
        <dbReference type="Pfam" id="PF02826"/>
    </source>
</evidence>
<dbReference type="Pfam" id="PF00389">
    <property type="entry name" value="2-Hacid_dh"/>
    <property type="match status" value="1"/>
</dbReference>
<feature type="binding site" evidence="5">
    <location>
        <position position="46"/>
    </location>
    <ligand>
        <name>substrate</name>
    </ligand>
</feature>
<comment type="similarity">
    <text evidence="5">Belongs to the D-isomer specific 2-hydroxyacid dehydrogenase family. PdxB subfamily.</text>
</comment>
<proteinExistence type="inferred from homology"/>
<keyword evidence="1 5" id="KW-0963">Cytoplasm</keyword>
<dbReference type="CDD" id="cd12158">
    <property type="entry name" value="ErythrP_dh"/>
    <property type="match status" value="1"/>
</dbReference>